<accession>A0A0D0DIQ8</accession>
<feature type="non-terminal residue" evidence="1">
    <location>
        <position position="150"/>
    </location>
</feature>
<dbReference type="HOGENOM" id="CLU_104293_1_0_1"/>
<dbReference type="OrthoDB" id="2953744at2759"/>
<evidence type="ECO:0008006" key="3">
    <source>
        <dbReference type="Google" id="ProtNLM"/>
    </source>
</evidence>
<dbReference type="Proteomes" id="UP000054538">
    <property type="component" value="Unassembled WGS sequence"/>
</dbReference>
<dbReference type="AlphaFoldDB" id="A0A0D0DIQ8"/>
<organism evidence="1 2">
    <name type="scientific">Paxillus rubicundulus Ve08.2h10</name>
    <dbReference type="NCBI Taxonomy" id="930991"/>
    <lineage>
        <taxon>Eukaryota</taxon>
        <taxon>Fungi</taxon>
        <taxon>Dikarya</taxon>
        <taxon>Basidiomycota</taxon>
        <taxon>Agaricomycotina</taxon>
        <taxon>Agaricomycetes</taxon>
        <taxon>Agaricomycetidae</taxon>
        <taxon>Boletales</taxon>
        <taxon>Paxilineae</taxon>
        <taxon>Paxillaceae</taxon>
        <taxon>Paxillus</taxon>
    </lineage>
</organism>
<feature type="non-terminal residue" evidence="1">
    <location>
        <position position="1"/>
    </location>
</feature>
<name>A0A0D0DIQ8_9AGAM</name>
<sequence length="150" mass="17223">TASVNTPTCLTLIGPSNFQIWKIQIMVKLWREKVLGVALGTDIFSPTLSRTLMIFGTAMSEEVWKWMEWNERAHRIIQDSISDGLLLKTEMHITVQDLFDALQSIHQAFNLASAFYMFQQLFNSAWSRGSTIFKHIASLWSLETPLARMK</sequence>
<dbReference type="InParanoid" id="A0A0D0DIQ8"/>
<dbReference type="Pfam" id="PF14223">
    <property type="entry name" value="Retrotran_gag_2"/>
    <property type="match status" value="1"/>
</dbReference>
<protein>
    <recommendedName>
        <fullName evidence="3">DUF4219 domain-containing protein</fullName>
    </recommendedName>
</protein>
<keyword evidence="2" id="KW-1185">Reference proteome</keyword>
<evidence type="ECO:0000313" key="1">
    <source>
        <dbReference type="EMBL" id="KIK77975.1"/>
    </source>
</evidence>
<reference evidence="1 2" key="1">
    <citation type="submission" date="2014-04" db="EMBL/GenBank/DDBJ databases">
        <authorList>
            <consortium name="DOE Joint Genome Institute"/>
            <person name="Kuo A."/>
            <person name="Kohler A."/>
            <person name="Jargeat P."/>
            <person name="Nagy L.G."/>
            <person name="Floudas D."/>
            <person name="Copeland A."/>
            <person name="Barry K.W."/>
            <person name="Cichocki N."/>
            <person name="Veneault-Fourrey C."/>
            <person name="LaButti K."/>
            <person name="Lindquist E.A."/>
            <person name="Lipzen A."/>
            <person name="Lundell T."/>
            <person name="Morin E."/>
            <person name="Murat C."/>
            <person name="Sun H."/>
            <person name="Tunlid A."/>
            <person name="Henrissat B."/>
            <person name="Grigoriev I.V."/>
            <person name="Hibbett D.S."/>
            <person name="Martin F."/>
            <person name="Nordberg H.P."/>
            <person name="Cantor M.N."/>
            <person name="Hua S.X."/>
        </authorList>
    </citation>
    <scope>NUCLEOTIDE SEQUENCE [LARGE SCALE GENOMIC DNA]</scope>
    <source>
        <strain evidence="1 2">Ve08.2h10</strain>
    </source>
</reference>
<evidence type="ECO:0000313" key="2">
    <source>
        <dbReference type="Proteomes" id="UP000054538"/>
    </source>
</evidence>
<proteinExistence type="predicted"/>
<reference evidence="2" key="2">
    <citation type="submission" date="2015-01" db="EMBL/GenBank/DDBJ databases">
        <title>Evolutionary Origins and Diversification of the Mycorrhizal Mutualists.</title>
        <authorList>
            <consortium name="DOE Joint Genome Institute"/>
            <consortium name="Mycorrhizal Genomics Consortium"/>
            <person name="Kohler A."/>
            <person name="Kuo A."/>
            <person name="Nagy L.G."/>
            <person name="Floudas D."/>
            <person name="Copeland A."/>
            <person name="Barry K.W."/>
            <person name="Cichocki N."/>
            <person name="Veneault-Fourrey C."/>
            <person name="LaButti K."/>
            <person name="Lindquist E.A."/>
            <person name="Lipzen A."/>
            <person name="Lundell T."/>
            <person name="Morin E."/>
            <person name="Murat C."/>
            <person name="Riley R."/>
            <person name="Ohm R."/>
            <person name="Sun H."/>
            <person name="Tunlid A."/>
            <person name="Henrissat B."/>
            <person name="Grigoriev I.V."/>
            <person name="Hibbett D.S."/>
            <person name="Martin F."/>
        </authorList>
    </citation>
    <scope>NUCLEOTIDE SEQUENCE [LARGE SCALE GENOMIC DNA]</scope>
    <source>
        <strain evidence="2">Ve08.2h10</strain>
    </source>
</reference>
<gene>
    <name evidence="1" type="ORF">PAXRUDRAFT_111677</name>
</gene>
<dbReference type="EMBL" id="KN826759">
    <property type="protein sequence ID" value="KIK77975.1"/>
    <property type="molecule type" value="Genomic_DNA"/>
</dbReference>